<dbReference type="RefSeq" id="WP_184338514.1">
    <property type="nucleotide sequence ID" value="NZ_JACHIG010000002.1"/>
</dbReference>
<comment type="caution">
    <text evidence="1">The sequence shown here is derived from an EMBL/GenBank/DDBJ whole genome shotgun (WGS) entry which is preliminary data.</text>
</comment>
<evidence type="ECO:0008006" key="3">
    <source>
        <dbReference type="Google" id="ProtNLM"/>
    </source>
</evidence>
<reference evidence="1 2" key="1">
    <citation type="submission" date="2020-08" db="EMBL/GenBank/DDBJ databases">
        <title>Genomic Encyclopedia of Type Strains, Phase IV (KMG-IV): sequencing the most valuable type-strain genomes for metagenomic binning, comparative biology and taxonomic classification.</title>
        <authorList>
            <person name="Goeker M."/>
        </authorList>
    </citation>
    <scope>NUCLEOTIDE SEQUENCE [LARGE SCALE GENOMIC DNA]</scope>
    <source>
        <strain evidence="1 2">DSM 12252</strain>
    </source>
</reference>
<evidence type="ECO:0000313" key="1">
    <source>
        <dbReference type="EMBL" id="MBB5031571.1"/>
    </source>
</evidence>
<gene>
    <name evidence="1" type="ORF">HNQ65_001139</name>
</gene>
<dbReference type="EMBL" id="JACHIG010000002">
    <property type="protein sequence ID" value="MBB5031571.1"/>
    <property type="molecule type" value="Genomic_DNA"/>
</dbReference>
<proteinExistence type="predicted"/>
<sequence>MPRRTHYSPCIDRVIVCALYHEGRRLRRPMTRLVNDLLTSSLQNTQGWSIAATQMSVPAQGRIQEAGTTS</sequence>
<dbReference type="AlphaFoldDB" id="A0A7W7Y8I9"/>
<organism evidence="1 2">
    <name type="scientific">Prosthecobacter vanneervenii</name>
    <dbReference type="NCBI Taxonomy" id="48466"/>
    <lineage>
        <taxon>Bacteria</taxon>
        <taxon>Pseudomonadati</taxon>
        <taxon>Verrucomicrobiota</taxon>
        <taxon>Verrucomicrobiia</taxon>
        <taxon>Verrucomicrobiales</taxon>
        <taxon>Verrucomicrobiaceae</taxon>
        <taxon>Prosthecobacter</taxon>
    </lineage>
</organism>
<dbReference type="Proteomes" id="UP000590740">
    <property type="component" value="Unassembled WGS sequence"/>
</dbReference>
<accession>A0A7W7Y8I9</accession>
<name>A0A7W7Y8I9_9BACT</name>
<evidence type="ECO:0000313" key="2">
    <source>
        <dbReference type="Proteomes" id="UP000590740"/>
    </source>
</evidence>
<keyword evidence="2" id="KW-1185">Reference proteome</keyword>
<protein>
    <recommendedName>
        <fullName evidence="3">Transposase</fullName>
    </recommendedName>
</protein>